<evidence type="ECO:0000313" key="3">
    <source>
        <dbReference type="EMBL" id="RKH51063.1"/>
    </source>
</evidence>
<feature type="chain" id="PRO_5017446754" evidence="2">
    <location>
        <begin position="18"/>
        <end position="380"/>
    </location>
</feature>
<dbReference type="PROSITE" id="PS51257">
    <property type="entry name" value="PROKAR_LIPOPROTEIN"/>
    <property type="match status" value="1"/>
</dbReference>
<keyword evidence="4" id="KW-1185">Reference proteome</keyword>
<gene>
    <name evidence="3" type="ORF">D7V93_29760</name>
</gene>
<evidence type="ECO:0000313" key="4">
    <source>
        <dbReference type="Proteomes" id="UP000272888"/>
    </source>
</evidence>
<dbReference type="Proteomes" id="UP000272888">
    <property type="component" value="Unassembled WGS sequence"/>
</dbReference>
<name>A0A3A8P428_9BACT</name>
<evidence type="ECO:0000256" key="1">
    <source>
        <dbReference type="SAM" id="Phobius"/>
    </source>
</evidence>
<evidence type="ECO:0000256" key="2">
    <source>
        <dbReference type="SAM" id="SignalP"/>
    </source>
</evidence>
<keyword evidence="1" id="KW-0812">Transmembrane</keyword>
<dbReference type="EMBL" id="RAWB01000400">
    <property type="protein sequence ID" value="RKH51063.1"/>
    <property type="molecule type" value="Genomic_DNA"/>
</dbReference>
<organism evidence="3 4">
    <name type="scientific">Corallococcus llansteffanensis</name>
    <dbReference type="NCBI Taxonomy" id="2316731"/>
    <lineage>
        <taxon>Bacteria</taxon>
        <taxon>Pseudomonadati</taxon>
        <taxon>Myxococcota</taxon>
        <taxon>Myxococcia</taxon>
        <taxon>Myxococcales</taxon>
        <taxon>Cystobacterineae</taxon>
        <taxon>Myxococcaceae</taxon>
        <taxon>Corallococcus</taxon>
    </lineage>
</organism>
<protein>
    <submittedName>
        <fullName evidence="3">Chemotaxis protein</fullName>
    </submittedName>
</protein>
<sequence length="380" mass="41115">MSPVPRPWRPMSLVVLATLVSACATLSPSRSELQERVGHSDLDVGALRIRVRDLARRFSGLLEATADGLAASSDSPEMAQTMLRFKANSVPAMQGALFQPDPVAAIVDAWALLAQMEEVLPRWAEHASPELRAEALRSLRDMESQVEALWREVSGSEDVSAARTRVHAWAAEHPLTAPLVARESTVPLLASVTATSGGSLLRRAAGLVEGMTDITARVDLYAASLPRQARWQAELAAADAMNAPILQSLMAELSRTVDLLDRVGGVAANSPALIARERMAVLEALDQERRLLQDYVTGERQAVLAGVGQERAVVVDALRAERVATLQQLDGLARGWVDHAFDRAVPLVDRVFQWLLALVALGLVGGLVLVTLLIRLRRRA</sequence>
<reference evidence="4" key="1">
    <citation type="submission" date="2018-09" db="EMBL/GenBank/DDBJ databases">
        <authorList>
            <person name="Livingstone P.G."/>
            <person name="Whitworth D.E."/>
        </authorList>
    </citation>
    <scope>NUCLEOTIDE SEQUENCE [LARGE SCALE GENOMIC DNA]</scope>
    <source>
        <strain evidence="4">CA051B</strain>
    </source>
</reference>
<dbReference type="AlphaFoldDB" id="A0A3A8P428"/>
<feature type="transmembrane region" description="Helical" evidence="1">
    <location>
        <begin position="351"/>
        <end position="374"/>
    </location>
</feature>
<keyword evidence="2" id="KW-0732">Signal</keyword>
<keyword evidence="1" id="KW-0472">Membrane</keyword>
<dbReference type="RefSeq" id="WP_120646606.1">
    <property type="nucleotide sequence ID" value="NZ_RAWB01000400.1"/>
</dbReference>
<accession>A0A3A8P428</accession>
<feature type="signal peptide" evidence="2">
    <location>
        <begin position="1"/>
        <end position="17"/>
    </location>
</feature>
<proteinExistence type="predicted"/>
<comment type="caution">
    <text evidence="3">The sequence shown here is derived from an EMBL/GenBank/DDBJ whole genome shotgun (WGS) entry which is preliminary data.</text>
</comment>
<keyword evidence="1" id="KW-1133">Transmembrane helix</keyword>